<evidence type="ECO:0000313" key="14">
    <source>
        <dbReference type="EMBL" id="GAD84206.1"/>
    </source>
</evidence>
<dbReference type="GO" id="GO:0009099">
    <property type="term" value="P:L-valine biosynthetic process"/>
    <property type="evidence" value="ECO:0007669"/>
    <property type="project" value="UniProtKB-UniPathway"/>
</dbReference>
<reference evidence="14 15" key="1">
    <citation type="journal article" date="2014" name="BMC Genomics">
        <title>Genome based analysis of type-I polyketide synthase and nonribosomal peptide synthetase gene clusters in seven strains of five representative Nocardia species.</title>
        <authorList>
            <person name="Komaki H."/>
            <person name="Ichikawa N."/>
            <person name="Hosoyama A."/>
            <person name="Takahashi-Nakaguchi A."/>
            <person name="Matsuzawa T."/>
            <person name="Suzuki K."/>
            <person name="Fujita N."/>
            <person name="Gonoi T."/>
        </authorList>
    </citation>
    <scope>NUCLEOTIDE SEQUENCE [LARGE SCALE GENOMIC DNA]</scope>
    <source>
        <strain evidence="14 15">NBRC 15531</strain>
    </source>
</reference>
<keyword evidence="6" id="KW-0274">FAD</keyword>
<keyword evidence="7 10" id="KW-0786">Thiamine pyrophosphate</keyword>
<keyword evidence="5" id="KW-0285">Flavoprotein</keyword>
<dbReference type="PANTHER" id="PTHR18968">
    <property type="entry name" value="THIAMINE PYROPHOSPHATE ENZYMES"/>
    <property type="match status" value="1"/>
</dbReference>
<gene>
    <name evidence="14" type="primary">mdlC</name>
    <name evidence="14" type="ORF">NCAST_21_01570</name>
</gene>
<dbReference type="SUPFAM" id="SSF52518">
    <property type="entry name" value="Thiamin diphosphate-binding fold (THDP-binding)"/>
    <property type="match status" value="2"/>
</dbReference>
<dbReference type="InterPro" id="IPR011766">
    <property type="entry name" value="TPP_enzyme_TPP-bd"/>
</dbReference>
<dbReference type="GO" id="GO:0009097">
    <property type="term" value="P:isoleucine biosynthetic process"/>
    <property type="evidence" value="ECO:0007669"/>
    <property type="project" value="UniProtKB-UniPathway"/>
</dbReference>
<feature type="domain" description="Thiamine pyrophosphate enzyme N-terminal TPP-binding" evidence="13">
    <location>
        <begin position="7"/>
        <end position="111"/>
    </location>
</feature>
<evidence type="ECO:0000256" key="7">
    <source>
        <dbReference type="ARBA" id="ARBA00023052"/>
    </source>
</evidence>
<dbReference type="UniPathway" id="UPA00049">
    <property type="reaction ID" value="UER00059"/>
</dbReference>
<comment type="similarity">
    <text evidence="3 10">Belongs to the TPP enzyme family.</text>
</comment>
<feature type="domain" description="Thiamine pyrophosphate enzyme central" evidence="11">
    <location>
        <begin position="194"/>
        <end position="330"/>
    </location>
</feature>
<evidence type="ECO:0000256" key="8">
    <source>
        <dbReference type="ARBA" id="ARBA00023304"/>
    </source>
</evidence>
<dbReference type="GO" id="GO:0003984">
    <property type="term" value="F:acetolactate synthase activity"/>
    <property type="evidence" value="ECO:0007669"/>
    <property type="project" value="UniProtKB-EC"/>
</dbReference>
<accession>U5ECS4</accession>
<dbReference type="UniPathway" id="UPA00047">
    <property type="reaction ID" value="UER00055"/>
</dbReference>
<sequence length="633" mass="68040">MTSPKLGRDVIFDYIRDAGIEYIFGVPGTQEIPLIDATTIPENGVEYIPTLHENIAMGAAMGYARAAGRPGVALVHITPGAANIVGNLFDAYTSNVPVLILCGQQHSDLLVQEPLLGSDLVRTAGQYTKWAHEIRSADEIPLVMQRAFKELFTPPFKPVFLSVPWDFLIEAPTLQEPARSTRIAHAATGDEAGVAAAVETLAAANSPVLLVGDGVGEAGAWPEIESLANLLGAAVYSEFQASRMNYPNDLPHWQGELAPIQDGIHMQLRGYDTIFLIGVNSHAQISIFRWDKGPIIPADLVQVALHNDPWQIGKNYFTEVGILGDIKKTLPLIISGIAARADFDGATATARNDEILRLAAQRDAAFAADAQQFQLLDAVATTETDLAAGETPGTEVVLEDALVLDGAPVPIPGAQVAHVLAEVQKTLDRPITVLNEAFSIASTLQKVVDYDSPDAYFCTSGGSLGFSLPASIGFALAAGQERYIVNVIGDGSALFHTNSWWTSSKFELPVLYVVVNDAQYSSLVIGLGLIERVYGWRPTNPATYLSLGEPEQDFVSIAETFGIEGDVVDDARRLRRAFERGFRAVANGKPYVLDVRTTPAVPPTPPPTVDVLLAERSAADAEYVEKLRDIGPP</sequence>
<dbReference type="PANTHER" id="PTHR18968:SF13">
    <property type="entry name" value="ACETOLACTATE SYNTHASE CATALYTIC SUBUNIT, MITOCHONDRIAL"/>
    <property type="match status" value="1"/>
</dbReference>
<dbReference type="eggNOG" id="COG0028">
    <property type="taxonomic scope" value="Bacteria"/>
</dbReference>
<feature type="domain" description="Thiamine pyrophosphate enzyme TPP-binding" evidence="12">
    <location>
        <begin position="446"/>
        <end position="595"/>
    </location>
</feature>
<comment type="catalytic activity">
    <reaction evidence="9">
        <text>2 pyruvate + H(+) = (2S)-2-acetolactate + CO2</text>
        <dbReference type="Rhea" id="RHEA:25249"/>
        <dbReference type="ChEBI" id="CHEBI:15361"/>
        <dbReference type="ChEBI" id="CHEBI:15378"/>
        <dbReference type="ChEBI" id="CHEBI:16526"/>
        <dbReference type="ChEBI" id="CHEBI:58476"/>
        <dbReference type="EC" id="2.2.1.6"/>
    </reaction>
</comment>
<dbReference type="CDD" id="cd07035">
    <property type="entry name" value="TPP_PYR_POX_like"/>
    <property type="match status" value="1"/>
</dbReference>
<evidence type="ECO:0000256" key="2">
    <source>
        <dbReference type="ARBA" id="ARBA00005025"/>
    </source>
</evidence>
<keyword evidence="8" id="KW-0100">Branched-chain amino acid biosynthesis</keyword>
<evidence type="ECO:0000256" key="4">
    <source>
        <dbReference type="ARBA" id="ARBA00013145"/>
    </source>
</evidence>
<dbReference type="EC" id="2.2.1.6" evidence="4"/>
<dbReference type="GO" id="GO:0030976">
    <property type="term" value="F:thiamine pyrophosphate binding"/>
    <property type="evidence" value="ECO:0007669"/>
    <property type="project" value="InterPro"/>
</dbReference>
<dbReference type="InterPro" id="IPR029035">
    <property type="entry name" value="DHS-like_NAD/FAD-binding_dom"/>
</dbReference>
<dbReference type="Gene3D" id="3.40.50.970">
    <property type="match status" value="2"/>
</dbReference>
<dbReference type="STRING" id="1824.SAMN05444423_10892"/>
<dbReference type="SUPFAM" id="SSF52467">
    <property type="entry name" value="DHS-like NAD/FAD-binding domain"/>
    <property type="match status" value="1"/>
</dbReference>
<dbReference type="AlphaFoldDB" id="U5ECS4"/>
<dbReference type="Pfam" id="PF00205">
    <property type="entry name" value="TPP_enzyme_M"/>
    <property type="match status" value="1"/>
</dbReference>
<dbReference type="GO" id="GO:0050660">
    <property type="term" value="F:flavin adenine dinucleotide binding"/>
    <property type="evidence" value="ECO:0007669"/>
    <property type="project" value="TreeGrafter"/>
</dbReference>
<evidence type="ECO:0000256" key="3">
    <source>
        <dbReference type="ARBA" id="ARBA00007812"/>
    </source>
</evidence>
<evidence type="ECO:0000256" key="6">
    <source>
        <dbReference type="ARBA" id="ARBA00022827"/>
    </source>
</evidence>
<evidence type="ECO:0000256" key="5">
    <source>
        <dbReference type="ARBA" id="ARBA00022630"/>
    </source>
</evidence>
<evidence type="ECO:0000256" key="10">
    <source>
        <dbReference type="RuleBase" id="RU362132"/>
    </source>
</evidence>
<evidence type="ECO:0000259" key="12">
    <source>
        <dbReference type="Pfam" id="PF02775"/>
    </source>
</evidence>
<dbReference type="InterPro" id="IPR012001">
    <property type="entry name" value="Thiamin_PyroP_enz_TPP-bd_dom"/>
</dbReference>
<dbReference type="OrthoDB" id="2443624at2"/>
<comment type="pathway">
    <text evidence="2">Amino-acid biosynthesis; L-valine biosynthesis; L-valine from pyruvate: step 1/4.</text>
</comment>
<evidence type="ECO:0000259" key="11">
    <source>
        <dbReference type="Pfam" id="PF00205"/>
    </source>
</evidence>
<evidence type="ECO:0000313" key="15">
    <source>
        <dbReference type="Proteomes" id="UP000017048"/>
    </source>
</evidence>
<evidence type="ECO:0000259" key="13">
    <source>
        <dbReference type="Pfam" id="PF02776"/>
    </source>
</evidence>
<dbReference type="GeneID" id="91518316"/>
<proteinExistence type="inferred from homology"/>
<dbReference type="Proteomes" id="UP000017048">
    <property type="component" value="Unassembled WGS sequence"/>
</dbReference>
<comment type="pathway">
    <text evidence="1">Amino-acid biosynthesis; L-isoleucine biosynthesis; L-isoleucine from 2-oxobutanoate: step 1/4.</text>
</comment>
<dbReference type="InterPro" id="IPR029061">
    <property type="entry name" value="THDP-binding"/>
</dbReference>
<dbReference type="Pfam" id="PF02776">
    <property type="entry name" value="TPP_enzyme_N"/>
    <property type="match status" value="1"/>
</dbReference>
<evidence type="ECO:0000256" key="1">
    <source>
        <dbReference type="ARBA" id="ARBA00004974"/>
    </source>
</evidence>
<dbReference type="GO" id="GO:0005948">
    <property type="term" value="C:acetolactate synthase complex"/>
    <property type="evidence" value="ECO:0007669"/>
    <property type="project" value="TreeGrafter"/>
</dbReference>
<comment type="caution">
    <text evidence="14">The sequence shown here is derived from an EMBL/GenBank/DDBJ whole genome shotgun (WGS) entry which is preliminary data.</text>
</comment>
<keyword evidence="8" id="KW-0028">Amino-acid biosynthesis</keyword>
<name>U5ECS4_NOCAS</name>
<dbReference type="RefSeq" id="WP_019047727.1">
    <property type="nucleotide sequence ID" value="NZ_BAFO02000021.1"/>
</dbReference>
<dbReference type="InterPro" id="IPR045229">
    <property type="entry name" value="TPP_enz"/>
</dbReference>
<evidence type="ECO:0000256" key="9">
    <source>
        <dbReference type="ARBA" id="ARBA00048670"/>
    </source>
</evidence>
<protein>
    <recommendedName>
        <fullName evidence="4">acetolactate synthase</fullName>
        <ecNumber evidence="4">2.2.1.6</ecNumber>
    </recommendedName>
</protein>
<dbReference type="InterPro" id="IPR012000">
    <property type="entry name" value="Thiamin_PyroP_enz_cen_dom"/>
</dbReference>
<dbReference type="GO" id="GO:0000287">
    <property type="term" value="F:magnesium ion binding"/>
    <property type="evidence" value="ECO:0007669"/>
    <property type="project" value="InterPro"/>
</dbReference>
<dbReference type="Gene3D" id="3.40.50.1220">
    <property type="entry name" value="TPP-binding domain"/>
    <property type="match status" value="1"/>
</dbReference>
<dbReference type="EMBL" id="BAFO02000021">
    <property type="protein sequence ID" value="GAD84206.1"/>
    <property type="molecule type" value="Genomic_DNA"/>
</dbReference>
<keyword evidence="15" id="KW-1185">Reference proteome</keyword>
<dbReference type="Pfam" id="PF02775">
    <property type="entry name" value="TPP_enzyme_C"/>
    <property type="match status" value="1"/>
</dbReference>
<organism evidence="14 15">
    <name type="scientific">Nocardia asteroides NBRC 15531</name>
    <dbReference type="NCBI Taxonomy" id="1110697"/>
    <lineage>
        <taxon>Bacteria</taxon>
        <taxon>Bacillati</taxon>
        <taxon>Actinomycetota</taxon>
        <taxon>Actinomycetes</taxon>
        <taxon>Mycobacteriales</taxon>
        <taxon>Nocardiaceae</taxon>
        <taxon>Nocardia</taxon>
    </lineage>
</organism>